<comment type="catalytic activity">
    <reaction evidence="6">
        <text>a uridine in tRNA + S-adenosyl-L-methionine = a 3-[(3S)-3-amino-3-carboxypropyl]uridine in tRNA + S-methyl-5'-thioadenosine + H(+)</text>
        <dbReference type="Rhea" id="RHEA:62432"/>
        <dbReference type="Rhea" id="RHEA-COMP:13339"/>
        <dbReference type="Rhea" id="RHEA-COMP:16092"/>
        <dbReference type="ChEBI" id="CHEBI:15378"/>
        <dbReference type="ChEBI" id="CHEBI:17509"/>
        <dbReference type="ChEBI" id="CHEBI:59789"/>
        <dbReference type="ChEBI" id="CHEBI:65315"/>
        <dbReference type="ChEBI" id="CHEBI:82930"/>
        <dbReference type="EC" id="2.5.1.25"/>
    </reaction>
</comment>
<accession>A0A4D9CPM1</accession>
<dbReference type="Pfam" id="PF03942">
    <property type="entry name" value="DTW"/>
    <property type="match status" value="1"/>
</dbReference>
<evidence type="ECO:0000256" key="2">
    <source>
        <dbReference type="ARBA" id="ARBA00022679"/>
    </source>
</evidence>
<proteinExistence type="inferred from homology"/>
<evidence type="ECO:0000256" key="6">
    <source>
        <dbReference type="ARBA" id="ARBA00048718"/>
    </source>
</evidence>
<evidence type="ECO:0000256" key="7">
    <source>
        <dbReference type="SAM" id="MobiDB-lite"/>
    </source>
</evidence>
<sequence>MPLGTKGYVASTRLWLTIGAGISLVASGALVMVYLFLAQQQGTPSAQSRTKQQGADRSRGPGEEEELELSDIEDEDQISQEQSLVLPIYGRNSRQSRRRRRRGDTAGVPHPRHAKRLLGPHILSYPKDIRLQHMTKIVIQTKEETFSRHRCKSCWLLERHCLCDGLVPVSLPMDFSVLLHYKEFLRISNSGHLLALAHPGSRLLVEGKEDDEQKLSALEAAAVREPYSVVVLMPCAGSLSISELKQRREESGTTGRLHVILLDGTWRQARALNRRVSEKVVRVRVEVTEKPTMFRLRTRTRADGISTLEAALSLVEEWGQEGRQEGEAGVAEMLRLLGVHNERVLVASGKPAKVGDRLVKHLYEEKQRE</sequence>
<dbReference type="PANTHER" id="PTHR21392">
    <property type="entry name" value="TRNA-URIDINE AMINOCARBOXYPROPYLTRANSFERASE 2"/>
    <property type="match status" value="1"/>
</dbReference>
<keyword evidence="2" id="KW-0808">Transferase</keyword>
<evidence type="ECO:0000256" key="3">
    <source>
        <dbReference type="ARBA" id="ARBA00022691"/>
    </source>
</evidence>
<feature type="compositionally biased region" description="Polar residues" evidence="7">
    <location>
        <begin position="42"/>
        <end position="53"/>
    </location>
</feature>
<evidence type="ECO:0000256" key="5">
    <source>
        <dbReference type="ARBA" id="ARBA00034489"/>
    </source>
</evidence>
<dbReference type="GO" id="GO:0016432">
    <property type="term" value="F:tRNA-uridine aminocarboxypropyltransferase activity"/>
    <property type="evidence" value="ECO:0007669"/>
    <property type="project" value="UniProtKB-EC"/>
</dbReference>
<feature type="region of interest" description="Disordered" evidence="7">
    <location>
        <begin position="93"/>
        <end position="113"/>
    </location>
</feature>
<evidence type="ECO:0000313" key="11">
    <source>
        <dbReference type="Proteomes" id="UP000355283"/>
    </source>
</evidence>
<keyword evidence="4" id="KW-0819">tRNA processing</keyword>
<reference evidence="10 11" key="1">
    <citation type="submission" date="2019-01" db="EMBL/GenBank/DDBJ databases">
        <title>Nuclear Genome Assembly of the Microalgal Biofuel strain Nannochloropsis salina CCMP1776.</title>
        <authorList>
            <person name="Hovde B."/>
        </authorList>
    </citation>
    <scope>NUCLEOTIDE SEQUENCE [LARGE SCALE GENOMIC DNA]</scope>
    <source>
        <strain evidence="10 11">CCMP1776</strain>
    </source>
</reference>
<keyword evidence="8" id="KW-1133">Transmembrane helix</keyword>
<keyword evidence="3" id="KW-0949">S-adenosyl-L-methionine</keyword>
<dbReference type="InterPro" id="IPR005636">
    <property type="entry name" value="DTW"/>
</dbReference>
<organism evidence="10 11">
    <name type="scientific">Nannochloropsis salina CCMP1776</name>
    <dbReference type="NCBI Taxonomy" id="1027361"/>
    <lineage>
        <taxon>Eukaryota</taxon>
        <taxon>Sar</taxon>
        <taxon>Stramenopiles</taxon>
        <taxon>Ochrophyta</taxon>
        <taxon>Eustigmatophyceae</taxon>
        <taxon>Eustigmatales</taxon>
        <taxon>Monodopsidaceae</taxon>
        <taxon>Microchloropsis</taxon>
        <taxon>Microchloropsis salina</taxon>
    </lineage>
</organism>
<evidence type="ECO:0000313" key="10">
    <source>
        <dbReference type="EMBL" id="TFJ81070.1"/>
    </source>
</evidence>
<feature type="transmembrane region" description="Helical" evidence="8">
    <location>
        <begin position="12"/>
        <end position="37"/>
    </location>
</feature>
<dbReference type="PANTHER" id="PTHR21392:SF0">
    <property type="entry name" value="TRNA-URIDINE AMINOCARBOXYPROPYLTRANSFERASE 2"/>
    <property type="match status" value="1"/>
</dbReference>
<feature type="region of interest" description="Disordered" evidence="7">
    <location>
        <begin position="42"/>
        <end position="78"/>
    </location>
</feature>
<dbReference type="GO" id="GO:0008033">
    <property type="term" value="P:tRNA processing"/>
    <property type="evidence" value="ECO:0007669"/>
    <property type="project" value="UniProtKB-KW"/>
</dbReference>
<dbReference type="OrthoDB" id="408541at2759"/>
<evidence type="ECO:0000259" key="9">
    <source>
        <dbReference type="SMART" id="SM01144"/>
    </source>
</evidence>
<evidence type="ECO:0000256" key="1">
    <source>
        <dbReference type="ARBA" id="ARBA00012386"/>
    </source>
</evidence>
<protein>
    <recommendedName>
        <fullName evidence="1">tRNA-uridine aminocarboxypropyltransferase</fullName>
        <ecNumber evidence="1">2.5.1.25</ecNumber>
    </recommendedName>
</protein>
<keyword evidence="8" id="KW-0812">Transmembrane</keyword>
<dbReference type="SMART" id="SM01144">
    <property type="entry name" value="DTW"/>
    <property type="match status" value="1"/>
</dbReference>
<gene>
    <name evidence="10" type="ORF">NSK_007713</name>
</gene>
<comment type="caution">
    <text evidence="10">The sequence shown here is derived from an EMBL/GenBank/DDBJ whole genome shotgun (WGS) entry which is preliminary data.</text>
</comment>
<comment type="similarity">
    <text evidence="5">Belongs to the TDD superfamily. DTWD2 family.</text>
</comment>
<dbReference type="Proteomes" id="UP000355283">
    <property type="component" value="Unassembled WGS sequence"/>
</dbReference>
<feature type="compositionally biased region" description="Acidic residues" evidence="7">
    <location>
        <begin position="63"/>
        <end position="78"/>
    </location>
</feature>
<dbReference type="AlphaFoldDB" id="A0A4D9CPM1"/>
<evidence type="ECO:0000256" key="4">
    <source>
        <dbReference type="ARBA" id="ARBA00022694"/>
    </source>
</evidence>
<dbReference type="InterPro" id="IPR039262">
    <property type="entry name" value="DTWD2/TAPT"/>
</dbReference>
<dbReference type="EC" id="2.5.1.25" evidence="1"/>
<name>A0A4D9CPM1_9STRA</name>
<evidence type="ECO:0000256" key="8">
    <source>
        <dbReference type="SAM" id="Phobius"/>
    </source>
</evidence>
<keyword evidence="11" id="KW-1185">Reference proteome</keyword>
<keyword evidence="8" id="KW-0472">Membrane</keyword>
<feature type="domain" description="DTW" evidence="9">
    <location>
        <begin position="147"/>
        <end position="349"/>
    </location>
</feature>
<dbReference type="EMBL" id="SDOX01000145">
    <property type="protein sequence ID" value="TFJ81070.1"/>
    <property type="molecule type" value="Genomic_DNA"/>
</dbReference>